<reference evidence="1" key="1">
    <citation type="submission" date="2021-03" db="EMBL/GenBank/DDBJ databases">
        <title>Draft genome sequence of rust myrtle Austropuccinia psidii MF-1, a brazilian biotype.</title>
        <authorList>
            <person name="Quecine M.C."/>
            <person name="Pachon D.M.R."/>
            <person name="Bonatelli M.L."/>
            <person name="Correr F.H."/>
            <person name="Franceschini L.M."/>
            <person name="Leite T.F."/>
            <person name="Margarido G.R.A."/>
            <person name="Almeida C.A."/>
            <person name="Ferrarezi J.A."/>
            <person name="Labate C.A."/>
        </authorList>
    </citation>
    <scope>NUCLEOTIDE SEQUENCE</scope>
    <source>
        <strain evidence="1">MF-1</strain>
    </source>
</reference>
<dbReference type="AlphaFoldDB" id="A0A9Q3PIV6"/>
<proteinExistence type="predicted"/>
<keyword evidence="2" id="KW-1185">Reference proteome</keyword>
<sequence length="93" mass="9969">MEDARTSTSSQRLAGTFETLIAIQEAEINAIPVVRPGSFPTSNNRNISASIQELVYGGKASGVGTSAKCLNRHNELISSNGEVHGPQKIQRIF</sequence>
<gene>
    <name evidence="1" type="ORF">O181_101666</name>
</gene>
<evidence type="ECO:0000313" key="2">
    <source>
        <dbReference type="Proteomes" id="UP000765509"/>
    </source>
</evidence>
<protein>
    <submittedName>
        <fullName evidence="1">Uncharacterized protein</fullName>
    </submittedName>
</protein>
<dbReference type="EMBL" id="AVOT02071760">
    <property type="protein sequence ID" value="MBW0561951.1"/>
    <property type="molecule type" value="Genomic_DNA"/>
</dbReference>
<name>A0A9Q3PIV6_9BASI</name>
<evidence type="ECO:0000313" key="1">
    <source>
        <dbReference type="EMBL" id="MBW0561951.1"/>
    </source>
</evidence>
<dbReference type="Proteomes" id="UP000765509">
    <property type="component" value="Unassembled WGS sequence"/>
</dbReference>
<organism evidence="1 2">
    <name type="scientific">Austropuccinia psidii MF-1</name>
    <dbReference type="NCBI Taxonomy" id="1389203"/>
    <lineage>
        <taxon>Eukaryota</taxon>
        <taxon>Fungi</taxon>
        <taxon>Dikarya</taxon>
        <taxon>Basidiomycota</taxon>
        <taxon>Pucciniomycotina</taxon>
        <taxon>Pucciniomycetes</taxon>
        <taxon>Pucciniales</taxon>
        <taxon>Sphaerophragmiaceae</taxon>
        <taxon>Austropuccinia</taxon>
    </lineage>
</organism>
<accession>A0A9Q3PIV6</accession>
<comment type="caution">
    <text evidence="1">The sequence shown here is derived from an EMBL/GenBank/DDBJ whole genome shotgun (WGS) entry which is preliminary data.</text>
</comment>